<dbReference type="Pfam" id="PF00031">
    <property type="entry name" value="Cystatin"/>
    <property type="match status" value="1"/>
</dbReference>
<dbReference type="GO" id="GO:0005829">
    <property type="term" value="C:cytosol"/>
    <property type="evidence" value="ECO:0007669"/>
    <property type="project" value="TreeGrafter"/>
</dbReference>
<dbReference type="AlphaFoldDB" id="V9LHE2"/>
<accession>V9LHE2</accession>
<dbReference type="SUPFAM" id="SSF54403">
    <property type="entry name" value="Cystatin/monellin"/>
    <property type="match status" value="1"/>
</dbReference>
<dbReference type="OMA" id="HIHVRAH"/>
<evidence type="ECO:0000256" key="3">
    <source>
        <dbReference type="ARBA" id="ARBA00022490"/>
    </source>
</evidence>
<evidence type="ECO:0000259" key="6">
    <source>
        <dbReference type="SMART" id="SM00043"/>
    </source>
</evidence>
<dbReference type="CDD" id="cd00042">
    <property type="entry name" value="CY"/>
    <property type="match status" value="1"/>
</dbReference>
<keyword evidence="4" id="KW-0646">Protease inhibitor</keyword>
<dbReference type="EMBL" id="JW880235">
    <property type="protein sequence ID" value="AFP12752.1"/>
    <property type="molecule type" value="mRNA"/>
</dbReference>
<reference evidence="9" key="1">
    <citation type="journal article" date="2006" name="Science">
        <title>Ancient noncoding elements conserved in the human genome.</title>
        <authorList>
            <person name="Venkatesh B."/>
            <person name="Kirkness E.F."/>
            <person name="Loh Y.H."/>
            <person name="Halpern A.L."/>
            <person name="Lee A.P."/>
            <person name="Johnson J."/>
            <person name="Dandona N."/>
            <person name="Viswanathan L.D."/>
            <person name="Tay A."/>
            <person name="Venter J.C."/>
            <person name="Strausberg R.L."/>
            <person name="Brenner S."/>
        </authorList>
    </citation>
    <scope>NUCLEOTIDE SEQUENCE [LARGE SCALE GENOMIC DNA]</scope>
</reference>
<keyword evidence="5" id="KW-0789">Thiol protease inhibitor</keyword>
<dbReference type="PANTHER" id="PTHR11414">
    <property type="entry name" value="CYSTATIN FAMILY MEMBER"/>
    <property type="match status" value="1"/>
</dbReference>
<dbReference type="InterPro" id="IPR018073">
    <property type="entry name" value="Prot_inh_cystat_CS"/>
</dbReference>
<evidence type="ECO:0000313" key="9">
    <source>
        <dbReference type="Proteomes" id="UP000314986"/>
    </source>
</evidence>
<dbReference type="Ensembl" id="ENSCMIT00000007056.1">
    <property type="protein sequence ID" value="ENSCMIP00000006841.1"/>
    <property type="gene ID" value="ENSCMIG00000003820.1"/>
</dbReference>
<dbReference type="InterPro" id="IPR001713">
    <property type="entry name" value="Prot_inh_stefin"/>
</dbReference>
<evidence type="ECO:0000256" key="2">
    <source>
        <dbReference type="ARBA" id="ARBA00009403"/>
    </source>
</evidence>
<gene>
    <name evidence="8" type="primary">LOC103188649</name>
</gene>
<dbReference type="InterPro" id="IPR000010">
    <property type="entry name" value="Cystatin_dom"/>
</dbReference>
<dbReference type="InterPro" id="IPR046350">
    <property type="entry name" value="Cystatin_sf"/>
</dbReference>
<sequence>MVGGMGTEAMSATEEVQQIADSLKIEIETKAGKQFSVFVVKSFKTQIVAGVNYFMKIHVGNDEYLHARVYKSLPPGKISLHDLLMQKTAVDEICYF</sequence>
<dbReference type="PRINTS" id="PR00295">
    <property type="entry name" value="STEFINA"/>
</dbReference>
<reference evidence="7 9" key="3">
    <citation type="journal article" date="2014" name="Nature">
        <title>Elephant shark genome provides unique insights into gnathostome evolution.</title>
        <authorList>
            <consortium name="International Elephant Shark Genome Sequencing Consortium"/>
            <person name="Venkatesh B."/>
            <person name="Lee A.P."/>
            <person name="Ravi V."/>
            <person name="Maurya A.K."/>
            <person name="Lian M.M."/>
            <person name="Swann J.B."/>
            <person name="Ohta Y."/>
            <person name="Flajnik M.F."/>
            <person name="Sutoh Y."/>
            <person name="Kasahara M."/>
            <person name="Hoon S."/>
            <person name="Gangu V."/>
            <person name="Roy S.W."/>
            <person name="Irimia M."/>
            <person name="Korzh V."/>
            <person name="Kondrychyn I."/>
            <person name="Lim Z.W."/>
            <person name="Tay B.H."/>
            <person name="Tohari S."/>
            <person name="Kong K.W."/>
            <person name="Ho S."/>
            <person name="Lorente-Galdos B."/>
            <person name="Quilez J."/>
            <person name="Marques-Bonet T."/>
            <person name="Raney B.J."/>
            <person name="Ingham P.W."/>
            <person name="Tay A."/>
            <person name="Hillier L.W."/>
            <person name="Minx P."/>
            <person name="Boehm T."/>
            <person name="Wilson R.K."/>
            <person name="Brenner S."/>
            <person name="Warren W.C."/>
        </authorList>
    </citation>
    <scope>NUCLEOTIDE SEQUENCE</scope>
    <source>
        <tissue evidence="7">Ovary</tissue>
    </source>
</reference>
<dbReference type="Proteomes" id="UP000314986">
    <property type="component" value="Unassembled WGS sequence"/>
</dbReference>
<comment type="similarity">
    <text evidence="2">Belongs to the cystatin family.</text>
</comment>
<reference evidence="9" key="2">
    <citation type="journal article" date="2007" name="PLoS Biol.">
        <title>Survey sequencing and comparative analysis of the elephant shark (Callorhinchus milii) genome.</title>
        <authorList>
            <person name="Venkatesh B."/>
            <person name="Kirkness E.F."/>
            <person name="Loh Y.H."/>
            <person name="Halpern A.L."/>
            <person name="Lee A.P."/>
            <person name="Johnson J."/>
            <person name="Dandona N."/>
            <person name="Viswanathan L.D."/>
            <person name="Tay A."/>
            <person name="Venter J.C."/>
            <person name="Strausberg R.L."/>
            <person name="Brenner S."/>
        </authorList>
    </citation>
    <scope>NUCLEOTIDE SEQUENCE [LARGE SCALE GENOMIC DNA]</scope>
</reference>
<evidence type="ECO:0000256" key="4">
    <source>
        <dbReference type="ARBA" id="ARBA00022690"/>
    </source>
</evidence>
<keyword evidence="3" id="KW-0963">Cytoplasm</keyword>
<comment type="subcellular location">
    <subcellularLocation>
        <location evidence="1">Cytoplasm</location>
    </subcellularLocation>
</comment>
<evidence type="ECO:0000313" key="8">
    <source>
        <dbReference type="Ensembl" id="ENSCMIP00000006841.1"/>
    </source>
</evidence>
<name>V9LHE2_CALMI</name>
<dbReference type="Gene3D" id="3.10.450.10">
    <property type="match status" value="1"/>
</dbReference>
<dbReference type="FunFam" id="3.10.450.10:FF:000001">
    <property type="entry name" value="Cystatin-A"/>
    <property type="match status" value="1"/>
</dbReference>
<evidence type="ECO:0000313" key="7">
    <source>
        <dbReference type="EMBL" id="AFP12752.1"/>
    </source>
</evidence>
<dbReference type="PROSITE" id="PS00287">
    <property type="entry name" value="CYSTATIN"/>
    <property type="match status" value="1"/>
</dbReference>
<reference evidence="8" key="4">
    <citation type="submission" date="2025-05" db="UniProtKB">
        <authorList>
            <consortium name="Ensembl"/>
        </authorList>
    </citation>
    <scope>IDENTIFICATION</scope>
</reference>
<dbReference type="GeneTree" id="ENSGT00940000154826"/>
<dbReference type="PANTHER" id="PTHR11414:SF21">
    <property type="entry name" value="CYSTATIN 14A, TANDEM DUPLICATE 1-RELATED"/>
    <property type="match status" value="1"/>
</dbReference>
<dbReference type="STRING" id="7868.ENSCMIP00000006841"/>
<proteinExistence type="evidence at transcript level"/>
<keyword evidence="9" id="KW-1185">Reference proteome</keyword>
<feature type="domain" description="Cystatin" evidence="6">
    <location>
        <begin position="1"/>
        <end position="96"/>
    </location>
</feature>
<dbReference type="SMART" id="SM00043">
    <property type="entry name" value="CY"/>
    <property type="match status" value="1"/>
</dbReference>
<organism evidence="7">
    <name type="scientific">Callorhinchus milii</name>
    <name type="common">Ghost shark</name>
    <dbReference type="NCBI Taxonomy" id="7868"/>
    <lineage>
        <taxon>Eukaryota</taxon>
        <taxon>Metazoa</taxon>
        <taxon>Chordata</taxon>
        <taxon>Craniata</taxon>
        <taxon>Vertebrata</taxon>
        <taxon>Chondrichthyes</taxon>
        <taxon>Holocephali</taxon>
        <taxon>Chimaeriformes</taxon>
        <taxon>Callorhinchidae</taxon>
        <taxon>Callorhinchus</taxon>
    </lineage>
</organism>
<evidence type="ECO:0000256" key="1">
    <source>
        <dbReference type="ARBA" id="ARBA00004496"/>
    </source>
</evidence>
<dbReference type="GO" id="GO:0004869">
    <property type="term" value="F:cysteine-type endopeptidase inhibitor activity"/>
    <property type="evidence" value="ECO:0007669"/>
    <property type="project" value="UniProtKB-KW"/>
</dbReference>
<evidence type="ECO:0000256" key="5">
    <source>
        <dbReference type="ARBA" id="ARBA00022704"/>
    </source>
</evidence>
<protein>
    <submittedName>
        <fullName evidence="7">Cystatin B (Stefin B)</fullName>
    </submittedName>
</protein>